<feature type="chain" id="PRO_5040721192" evidence="1">
    <location>
        <begin position="29"/>
        <end position="264"/>
    </location>
</feature>
<dbReference type="SUPFAM" id="SSF50494">
    <property type="entry name" value="Trypsin-like serine proteases"/>
    <property type="match status" value="1"/>
</dbReference>
<dbReference type="Proteomes" id="UP001141619">
    <property type="component" value="Unassembled WGS sequence"/>
</dbReference>
<feature type="signal peptide" evidence="1">
    <location>
        <begin position="1"/>
        <end position="28"/>
    </location>
</feature>
<evidence type="ECO:0000256" key="1">
    <source>
        <dbReference type="SAM" id="SignalP"/>
    </source>
</evidence>
<protein>
    <submittedName>
        <fullName evidence="2">Serine protease</fullName>
    </submittedName>
</protein>
<reference evidence="2" key="1">
    <citation type="submission" date="2022-08" db="EMBL/GenBank/DDBJ databases">
        <authorList>
            <person name="Vandamme P."/>
            <person name="Hettiarachchi A."/>
            <person name="Peeters C."/>
            <person name="Cnockaert M."/>
            <person name="Carlier A."/>
        </authorList>
    </citation>
    <scope>NUCLEOTIDE SEQUENCE</scope>
    <source>
        <strain evidence="2">LMG 31809</strain>
    </source>
</reference>
<dbReference type="EMBL" id="JANWOI010000002">
    <property type="protein sequence ID" value="MDA5193609.1"/>
    <property type="molecule type" value="Genomic_DNA"/>
</dbReference>
<organism evidence="2 3">
    <name type="scientific">Govanella unica</name>
    <dbReference type="NCBI Taxonomy" id="2975056"/>
    <lineage>
        <taxon>Bacteria</taxon>
        <taxon>Pseudomonadati</taxon>
        <taxon>Pseudomonadota</taxon>
        <taxon>Alphaproteobacteria</taxon>
        <taxon>Emcibacterales</taxon>
        <taxon>Govanellaceae</taxon>
        <taxon>Govanella</taxon>
    </lineage>
</organism>
<dbReference type="GO" id="GO:0008233">
    <property type="term" value="F:peptidase activity"/>
    <property type="evidence" value="ECO:0007669"/>
    <property type="project" value="UniProtKB-KW"/>
</dbReference>
<dbReference type="PANTHER" id="PTHR43019:SF23">
    <property type="entry name" value="PROTEASE DO-LIKE 5, CHLOROPLASTIC"/>
    <property type="match status" value="1"/>
</dbReference>
<reference evidence="2" key="2">
    <citation type="journal article" date="2023" name="Syst. Appl. Microbiol.">
        <title>Govania unica gen. nov., sp. nov., a rare biosphere bacterium that represents a novel family in the class Alphaproteobacteria.</title>
        <authorList>
            <person name="Vandamme P."/>
            <person name="Peeters C."/>
            <person name="Hettiarachchi A."/>
            <person name="Cnockaert M."/>
            <person name="Carlier A."/>
        </authorList>
    </citation>
    <scope>NUCLEOTIDE SEQUENCE</scope>
    <source>
        <strain evidence="2">LMG 31809</strain>
    </source>
</reference>
<dbReference type="RefSeq" id="WP_274943309.1">
    <property type="nucleotide sequence ID" value="NZ_JANWOI010000002.1"/>
</dbReference>
<dbReference type="GO" id="GO:0006508">
    <property type="term" value="P:proteolysis"/>
    <property type="evidence" value="ECO:0007669"/>
    <property type="project" value="UniProtKB-KW"/>
</dbReference>
<sequence length="264" mass="28240">MRFRQCGVAAFFCAVLFGGALGVTGASAHDTPASADLPALVRNIKQSLVGIGSFAVMRTPALELKGTGFVVGDGRYVITNYHVIARQVDKSAKEKLVVIVGTGRQYRDREAEIVQIDPDHDLALLRMEGEPLPPALLGSGALLPEGTSIAITGFPIGSVLGVYPVTHVGVVAAITPIRVPQVNSQLLDSRMIMRQPFDVYQLDLTAFPGNSGSPLYDARTGRVEAILNSTFVKETKERALSEPTGISFAIPIVYAHQLMKKQGL</sequence>
<keyword evidence="3" id="KW-1185">Reference proteome</keyword>
<accession>A0A9X3Z753</accession>
<keyword evidence="1" id="KW-0732">Signal</keyword>
<name>A0A9X3Z753_9PROT</name>
<dbReference type="InterPro" id="IPR043504">
    <property type="entry name" value="Peptidase_S1_PA_chymotrypsin"/>
</dbReference>
<keyword evidence="2" id="KW-0378">Hydrolase</keyword>
<dbReference type="AlphaFoldDB" id="A0A9X3Z753"/>
<evidence type="ECO:0000313" key="3">
    <source>
        <dbReference type="Proteomes" id="UP001141619"/>
    </source>
</evidence>
<comment type="caution">
    <text evidence="2">The sequence shown here is derived from an EMBL/GenBank/DDBJ whole genome shotgun (WGS) entry which is preliminary data.</text>
</comment>
<keyword evidence="2" id="KW-0645">Protease</keyword>
<proteinExistence type="predicted"/>
<dbReference type="Gene3D" id="2.40.10.10">
    <property type="entry name" value="Trypsin-like serine proteases"/>
    <property type="match status" value="2"/>
</dbReference>
<dbReference type="InterPro" id="IPR009003">
    <property type="entry name" value="Peptidase_S1_PA"/>
</dbReference>
<evidence type="ECO:0000313" key="2">
    <source>
        <dbReference type="EMBL" id="MDA5193609.1"/>
    </source>
</evidence>
<dbReference type="Pfam" id="PF13365">
    <property type="entry name" value="Trypsin_2"/>
    <property type="match status" value="1"/>
</dbReference>
<gene>
    <name evidence="2" type="ORF">NYP16_06530</name>
</gene>
<dbReference type="PANTHER" id="PTHR43019">
    <property type="entry name" value="SERINE ENDOPROTEASE DEGS"/>
    <property type="match status" value="1"/>
</dbReference>